<keyword evidence="3" id="KW-1185">Reference proteome</keyword>
<evidence type="ECO:0000313" key="2">
    <source>
        <dbReference type="EMBL" id="CAH2108323.1"/>
    </source>
</evidence>
<gene>
    <name evidence="2" type="ORF">EEDITHA_LOCUS22269</name>
</gene>
<organism evidence="2 3">
    <name type="scientific">Euphydryas editha</name>
    <name type="common">Edith's checkerspot</name>
    <dbReference type="NCBI Taxonomy" id="104508"/>
    <lineage>
        <taxon>Eukaryota</taxon>
        <taxon>Metazoa</taxon>
        <taxon>Ecdysozoa</taxon>
        <taxon>Arthropoda</taxon>
        <taxon>Hexapoda</taxon>
        <taxon>Insecta</taxon>
        <taxon>Pterygota</taxon>
        <taxon>Neoptera</taxon>
        <taxon>Endopterygota</taxon>
        <taxon>Lepidoptera</taxon>
        <taxon>Glossata</taxon>
        <taxon>Ditrysia</taxon>
        <taxon>Papilionoidea</taxon>
        <taxon>Nymphalidae</taxon>
        <taxon>Nymphalinae</taxon>
        <taxon>Euphydryas</taxon>
    </lineage>
</organism>
<dbReference type="Proteomes" id="UP001153954">
    <property type="component" value="Unassembled WGS sequence"/>
</dbReference>
<dbReference type="EMBL" id="CAKOGL010000031">
    <property type="protein sequence ID" value="CAH2108323.1"/>
    <property type="molecule type" value="Genomic_DNA"/>
</dbReference>
<feature type="region of interest" description="Disordered" evidence="1">
    <location>
        <begin position="169"/>
        <end position="199"/>
    </location>
</feature>
<sequence length="225" mass="26330">MQFGVDKCKILSIKKGKLVHNSYYALNNGETIEPMNEISTYKYLGFNKSRQIQQKQTKIDLTTKFKHRLNLILKSELNSRNIVKAINTFAIPVLTYSFGIINWSQTDLQKLQRTIHTKHTKFRKHHPKSCIQRLTLPRQEGGRGLIDIHNLHNKQITTLRQYFHTKSEHSALHRHASEKDTKLTPLNLHDRQPQTNEKLTDPKQKIATWAGKSLHGRHRYHLCQT</sequence>
<comment type="caution">
    <text evidence="2">The sequence shown here is derived from an EMBL/GenBank/DDBJ whole genome shotgun (WGS) entry which is preliminary data.</text>
</comment>
<dbReference type="PANTHER" id="PTHR35450:SF2">
    <property type="entry name" value="REVERSE TRANSCRIPTASE DOMAIN-CONTAINING PROTEIN"/>
    <property type="match status" value="1"/>
</dbReference>
<evidence type="ECO:0000313" key="3">
    <source>
        <dbReference type="Proteomes" id="UP001153954"/>
    </source>
</evidence>
<reference evidence="2" key="1">
    <citation type="submission" date="2022-03" db="EMBL/GenBank/DDBJ databases">
        <authorList>
            <person name="Tunstrom K."/>
        </authorList>
    </citation>
    <scope>NUCLEOTIDE SEQUENCE</scope>
</reference>
<dbReference type="AlphaFoldDB" id="A0AAU9VDJ4"/>
<name>A0AAU9VDJ4_EUPED</name>
<accession>A0AAU9VDJ4</accession>
<dbReference type="PANTHER" id="PTHR35450">
    <property type="entry name" value="REVERSE TRANSCRIPTASE DOMAIN-CONTAINING PROTEIN"/>
    <property type="match status" value="1"/>
</dbReference>
<evidence type="ECO:0000256" key="1">
    <source>
        <dbReference type="SAM" id="MobiDB-lite"/>
    </source>
</evidence>
<proteinExistence type="predicted"/>
<protein>
    <submittedName>
        <fullName evidence="2">Uncharacterized protein</fullName>
    </submittedName>
</protein>